<keyword evidence="8" id="KW-1185">Reference proteome</keyword>
<keyword evidence="4 6" id="KW-1133">Transmembrane helix</keyword>
<dbReference type="InterPro" id="IPR045214">
    <property type="entry name" value="Surf1/Surf4"/>
</dbReference>
<feature type="transmembrane region" description="Helical" evidence="6">
    <location>
        <begin position="15"/>
        <end position="37"/>
    </location>
</feature>
<protein>
    <recommendedName>
        <fullName evidence="6">SURF1-like protein</fullName>
    </recommendedName>
</protein>
<dbReference type="PROSITE" id="PS50895">
    <property type="entry name" value="SURF1"/>
    <property type="match status" value="1"/>
</dbReference>
<dbReference type="PANTHER" id="PTHR23427">
    <property type="entry name" value="SURFEIT LOCUS PROTEIN"/>
    <property type="match status" value="1"/>
</dbReference>
<evidence type="ECO:0000256" key="3">
    <source>
        <dbReference type="ARBA" id="ARBA00022692"/>
    </source>
</evidence>
<dbReference type="OrthoDB" id="6079986at2"/>
<proteinExistence type="inferred from homology"/>
<reference evidence="7 8" key="1">
    <citation type="submission" date="2019-11" db="EMBL/GenBank/DDBJ databases">
        <authorList>
            <person name="Dong K."/>
        </authorList>
    </citation>
    <scope>NUCLEOTIDE SEQUENCE [LARGE SCALE GENOMIC DNA]</scope>
    <source>
        <strain evidence="7 8">NBRC 112902</strain>
    </source>
</reference>
<dbReference type="Proteomes" id="UP000449846">
    <property type="component" value="Unassembled WGS sequence"/>
</dbReference>
<dbReference type="EMBL" id="WMIG01000006">
    <property type="protein sequence ID" value="MTH60192.1"/>
    <property type="molecule type" value="Genomic_DNA"/>
</dbReference>
<dbReference type="GO" id="GO:0005886">
    <property type="term" value="C:plasma membrane"/>
    <property type="evidence" value="ECO:0007669"/>
    <property type="project" value="UniProtKB-SubCell"/>
</dbReference>
<organism evidence="7 8">
    <name type="scientific">Paracoccus litorisediminis</name>
    <dbReference type="NCBI Taxonomy" id="2006130"/>
    <lineage>
        <taxon>Bacteria</taxon>
        <taxon>Pseudomonadati</taxon>
        <taxon>Pseudomonadota</taxon>
        <taxon>Alphaproteobacteria</taxon>
        <taxon>Rhodobacterales</taxon>
        <taxon>Paracoccaceae</taxon>
        <taxon>Paracoccus</taxon>
    </lineage>
</organism>
<evidence type="ECO:0000313" key="7">
    <source>
        <dbReference type="EMBL" id="MTH60192.1"/>
    </source>
</evidence>
<comment type="subcellular location">
    <subcellularLocation>
        <location evidence="6">Cell membrane</location>
        <topology evidence="6">Multi-pass membrane protein</topology>
    </subcellularLocation>
    <subcellularLocation>
        <location evidence="1">Membrane</location>
    </subcellularLocation>
</comment>
<dbReference type="InterPro" id="IPR002994">
    <property type="entry name" value="Surf1/Shy1"/>
</dbReference>
<keyword evidence="6" id="KW-1003">Cell membrane</keyword>
<evidence type="ECO:0000256" key="4">
    <source>
        <dbReference type="ARBA" id="ARBA00022989"/>
    </source>
</evidence>
<evidence type="ECO:0000256" key="5">
    <source>
        <dbReference type="ARBA" id="ARBA00023136"/>
    </source>
</evidence>
<keyword evidence="5 6" id="KW-0472">Membrane</keyword>
<dbReference type="PANTHER" id="PTHR23427:SF2">
    <property type="entry name" value="SURFEIT LOCUS PROTEIN 1"/>
    <property type="match status" value="1"/>
</dbReference>
<evidence type="ECO:0000256" key="1">
    <source>
        <dbReference type="ARBA" id="ARBA00004370"/>
    </source>
</evidence>
<gene>
    <name evidence="7" type="ORF">GL300_13330</name>
</gene>
<dbReference type="Pfam" id="PF02104">
    <property type="entry name" value="SURF1"/>
    <property type="match status" value="1"/>
</dbReference>
<evidence type="ECO:0000256" key="2">
    <source>
        <dbReference type="ARBA" id="ARBA00007165"/>
    </source>
</evidence>
<dbReference type="AlphaFoldDB" id="A0A844HRI5"/>
<comment type="similarity">
    <text evidence="2 6">Belongs to the SURF1 family.</text>
</comment>
<evidence type="ECO:0000256" key="6">
    <source>
        <dbReference type="RuleBase" id="RU363076"/>
    </source>
</evidence>
<accession>A0A844HRI5</accession>
<evidence type="ECO:0000313" key="8">
    <source>
        <dbReference type="Proteomes" id="UP000449846"/>
    </source>
</evidence>
<dbReference type="CDD" id="cd06662">
    <property type="entry name" value="SURF1"/>
    <property type="match status" value="1"/>
</dbReference>
<sequence length="246" mass="26453">MSGAAHGPRRPRSGMAWALMALASVVGVIVLLGLGVWQVQRLSWKTDLIERVEARVAAPAAPAPAAAEWAAISPEADEYRRVALAGAYEFQDEVLVKAVTGQGSGFWVMTPLVTPEGWAVWINRGFVPDDRREASARARPEGPQQVSGLLRLTQPGGAFLRDNDPAGGRWYSRDVEALSQHFGLTDHAPYFIDADSAPAAQALPIGGLTVVSFRNNHLSYALTWFAMAAGLAAGAFYVLSRDRSQD</sequence>
<comment type="caution">
    <text evidence="7">The sequence shown here is derived from an EMBL/GenBank/DDBJ whole genome shotgun (WGS) entry which is preliminary data.</text>
</comment>
<feature type="transmembrane region" description="Helical" evidence="6">
    <location>
        <begin position="218"/>
        <end position="239"/>
    </location>
</feature>
<name>A0A844HRI5_9RHOB</name>
<keyword evidence="3 6" id="KW-0812">Transmembrane</keyword>